<protein>
    <submittedName>
        <fullName evidence="2">CHAD domain-containing protein</fullName>
    </submittedName>
</protein>
<gene>
    <name evidence="2" type="ORF">F3S47_11860</name>
</gene>
<dbReference type="AlphaFoldDB" id="A0A5J5GJ90"/>
<dbReference type="Proteomes" id="UP000326554">
    <property type="component" value="Unassembled WGS sequence"/>
</dbReference>
<dbReference type="Gene3D" id="1.40.20.10">
    <property type="entry name" value="CHAD domain"/>
    <property type="match status" value="1"/>
</dbReference>
<reference evidence="2 3" key="1">
    <citation type="submission" date="2019-09" db="EMBL/GenBank/DDBJ databases">
        <authorList>
            <person name="Park J.-S."/>
            <person name="Choi H.-J."/>
        </authorList>
    </citation>
    <scope>NUCLEOTIDE SEQUENCE [LARGE SCALE GENOMIC DNA]</scope>
    <source>
        <strain evidence="2 3">176SS1-4</strain>
    </source>
</reference>
<dbReference type="PROSITE" id="PS51708">
    <property type="entry name" value="CHAD"/>
    <property type="match status" value="1"/>
</dbReference>
<evidence type="ECO:0000313" key="3">
    <source>
        <dbReference type="Proteomes" id="UP000326554"/>
    </source>
</evidence>
<dbReference type="InterPro" id="IPR007899">
    <property type="entry name" value="CHAD_dom"/>
</dbReference>
<comment type="caution">
    <text evidence="2">The sequence shown here is derived from an EMBL/GenBank/DDBJ whole genome shotgun (WGS) entry which is preliminary data.</text>
</comment>
<dbReference type="PANTHER" id="PTHR39339:SF1">
    <property type="entry name" value="CHAD DOMAIN-CONTAINING PROTEIN"/>
    <property type="match status" value="1"/>
</dbReference>
<keyword evidence="3" id="KW-1185">Reference proteome</keyword>
<dbReference type="EMBL" id="VYQE01000003">
    <property type="protein sequence ID" value="KAA9008187.1"/>
    <property type="molecule type" value="Genomic_DNA"/>
</dbReference>
<dbReference type="Pfam" id="PF05235">
    <property type="entry name" value="CHAD"/>
    <property type="match status" value="1"/>
</dbReference>
<evidence type="ECO:0000313" key="2">
    <source>
        <dbReference type="EMBL" id="KAA9008187.1"/>
    </source>
</evidence>
<dbReference type="SMART" id="SM00880">
    <property type="entry name" value="CHAD"/>
    <property type="match status" value="1"/>
</dbReference>
<dbReference type="RefSeq" id="WP_150445470.1">
    <property type="nucleotide sequence ID" value="NZ_VYQE01000003.1"/>
</dbReference>
<accession>A0A5J5GJ90</accession>
<organism evidence="2 3">
    <name type="scientific">Histidinibacterium aquaticum</name>
    <dbReference type="NCBI Taxonomy" id="2613962"/>
    <lineage>
        <taxon>Bacteria</taxon>
        <taxon>Pseudomonadati</taxon>
        <taxon>Pseudomonadota</taxon>
        <taxon>Alphaproteobacteria</taxon>
        <taxon>Rhodobacterales</taxon>
        <taxon>Paracoccaceae</taxon>
        <taxon>Histidinibacterium</taxon>
    </lineage>
</organism>
<proteinExistence type="predicted"/>
<name>A0A5J5GJ90_9RHOB</name>
<feature type="domain" description="CHAD" evidence="1">
    <location>
        <begin position="9"/>
        <end position="284"/>
    </location>
</feature>
<evidence type="ECO:0000259" key="1">
    <source>
        <dbReference type="PROSITE" id="PS51708"/>
    </source>
</evidence>
<dbReference type="InterPro" id="IPR038186">
    <property type="entry name" value="CHAD_dom_sf"/>
</dbReference>
<sequence length="299" mass="33590">MSYRLELTDPDIASALRRVATEQLDDALEALSGAEGEKVHESVHEARKNVKKLRGALRLVRGAFPGYSAENSYLRDAARLVSDLRDKQAMLESYDRVLSAAPDVDGRKVLPLRRALESERDSALDAPEAADRLVAFRTGLETVREAVPDWSLKTDGWPALEEGLKKTYGRGRGAMDEARQETTPATLHEWRKRVKYHWYHARLLREAWPKAMKPHIKAADHLSDLLGDRHDIDVLKPRVSAAEIDETAKVALLAAMAAERERLDAEAFALGRVLYADKPKALARRWGTWWSDAVLRAQA</sequence>
<dbReference type="PANTHER" id="PTHR39339">
    <property type="entry name" value="SLR1444 PROTEIN"/>
    <property type="match status" value="1"/>
</dbReference>